<proteinExistence type="predicted"/>
<sequence>MKKYLISIEAYDSPRLQTFFSQSNFHQYMEDFQKIGVKGKELSVKEYFDLAIAAQKHPLSPGELGCTLSHMQALRDFIASDEKYALVLEDDAIQIMDIDLNQFESEIENLNLQDCFLMSLGGIQLKVNDRIYGRIQPKNIYNKSILKLHPYSIADFSYTYAYIVDKAMARVLLDYHQKPHVCDHWDELYQFNSNVHFYATFLFDHPEIITHTPITSSIEQERKLLLEKNKVKRSIFERLNRSFKKRWLKLFYERYVEF</sequence>
<dbReference type="CDD" id="cd06532">
    <property type="entry name" value="Glyco_transf_25"/>
    <property type="match status" value="1"/>
</dbReference>
<name>A0A3D2SIF3_9GAMM</name>
<protein>
    <submittedName>
        <fullName evidence="2">Glycosyl transferase family 25</fullName>
    </submittedName>
</protein>
<gene>
    <name evidence="2" type="ORF">DHW29_00415</name>
</gene>
<dbReference type="Proteomes" id="UP000263596">
    <property type="component" value="Unassembled WGS sequence"/>
</dbReference>
<evidence type="ECO:0000259" key="1">
    <source>
        <dbReference type="Pfam" id="PF01755"/>
    </source>
</evidence>
<evidence type="ECO:0000313" key="3">
    <source>
        <dbReference type="Proteomes" id="UP000263596"/>
    </source>
</evidence>
<dbReference type="InterPro" id="IPR002654">
    <property type="entry name" value="Glyco_trans_25"/>
</dbReference>
<evidence type="ECO:0000313" key="2">
    <source>
        <dbReference type="EMBL" id="HCK28813.1"/>
    </source>
</evidence>
<dbReference type="Pfam" id="PF01755">
    <property type="entry name" value="Glyco_transf_25"/>
    <property type="match status" value="1"/>
</dbReference>
<reference evidence="2 3" key="1">
    <citation type="journal article" date="2018" name="Nat. Biotechnol.">
        <title>A standardized bacterial taxonomy based on genome phylogeny substantially revises the tree of life.</title>
        <authorList>
            <person name="Parks D.H."/>
            <person name="Chuvochina M."/>
            <person name="Waite D.W."/>
            <person name="Rinke C."/>
            <person name="Skarshewski A."/>
            <person name="Chaumeil P.A."/>
            <person name="Hugenholtz P."/>
        </authorList>
    </citation>
    <scope>NUCLEOTIDE SEQUENCE [LARGE SCALE GENOMIC DNA]</scope>
    <source>
        <strain evidence="2">UBA9669</strain>
    </source>
</reference>
<accession>A0A3D2SIF3</accession>
<organism evidence="2 3">
    <name type="scientific">Acinetobacter ursingii</name>
    <dbReference type="NCBI Taxonomy" id="108980"/>
    <lineage>
        <taxon>Bacteria</taxon>
        <taxon>Pseudomonadati</taxon>
        <taxon>Pseudomonadota</taxon>
        <taxon>Gammaproteobacteria</taxon>
        <taxon>Moraxellales</taxon>
        <taxon>Moraxellaceae</taxon>
        <taxon>Acinetobacter</taxon>
    </lineage>
</organism>
<keyword evidence="2" id="KW-0808">Transferase</keyword>
<dbReference type="GO" id="GO:0016740">
    <property type="term" value="F:transferase activity"/>
    <property type="evidence" value="ECO:0007669"/>
    <property type="project" value="UniProtKB-KW"/>
</dbReference>
<dbReference type="AlphaFoldDB" id="A0A3D2SIF3"/>
<feature type="domain" description="Glycosyl transferase family 25" evidence="1">
    <location>
        <begin position="2"/>
        <end position="178"/>
    </location>
</feature>
<dbReference type="RefSeq" id="WP_049174995.1">
    <property type="nucleotide sequence ID" value="NZ_BKFK01000004.1"/>
</dbReference>
<comment type="caution">
    <text evidence="2">The sequence shown here is derived from an EMBL/GenBank/DDBJ whole genome shotgun (WGS) entry which is preliminary data.</text>
</comment>
<dbReference type="EMBL" id="DPVE01000009">
    <property type="protein sequence ID" value="HCK28813.1"/>
    <property type="molecule type" value="Genomic_DNA"/>
</dbReference>